<reference evidence="11 12" key="1">
    <citation type="journal article" date="2019" name="Int. J. Syst. Evol. Microbiol.">
        <title>The Global Catalogue of Microorganisms (GCM) 10K type strain sequencing project: providing services to taxonomists for standard genome sequencing and annotation.</title>
        <authorList>
            <consortium name="The Broad Institute Genomics Platform"/>
            <consortium name="The Broad Institute Genome Sequencing Center for Infectious Disease"/>
            <person name="Wu L."/>
            <person name="Ma J."/>
        </authorList>
    </citation>
    <scope>NUCLEOTIDE SEQUENCE [LARGE SCALE GENOMIC DNA]</scope>
    <source>
        <strain evidence="11 12">IBRC-M 10256</strain>
    </source>
</reference>
<dbReference type="GO" id="GO:0050480">
    <property type="term" value="F:imidazolonepropionase activity"/>
    <property type="evidence" value="ECO:0007669"/>
    <property type="project" value="UniProtKB-UniRule"/>
</dbReference>
<dbReference type="Proteomes" id="UP001595846">
    <property type="component" value="Unassembled WGS sequence"/>
</dbReference>
<comment type="caution">
    <text evidence="8">Lacks conserved residue(s) required for the propagation of feature annotation.</text>
</comment>
<dbReference type="GO" id="GO:0005506">
    <property type="term" value="F:iron ion binding"/>
    <property type="evidence" value="ECO:0007669"/>
    <property type="project" value="UniProtKB-UniRule"/>
</dbReference>
<comment type="similarity">
    <text evidence="8">Belongs to the metallo-dependent hydrolases superfamily. HutI family.</text>
</comment>
<accession>A0ABD5NJ89</accession>
<keyword evidence="5 8" id="KW-0369">Histidine metabolism</keyword>
<dbReference type="SUPFAM" id="SSF51556">
    <property type="entry name" value="Metallo-dependent hydrolases"/>
    <property type="match status" value="1"/>
</dbReference>
<dbReference type="EMBL" id="JBHSAQ010000001">
    <property type="protein sequence ID" value="MFC3957013.1"/>
    <property type="molecule type" value="Genomic_DNA"/>
</dbReference>
<keyword evidence="3 8" id="KW-0479">Metal-binding</keyword>
<evidence type="ECO:0000256" key="3">
    <source>
        <dbReference type="ARBA" id="ARBA00022723"/>
    </source>
</evidence>
<feature type="binding site" evidence="8">
    <location>
        <position position="323"/>
    </location>
    <ligand>
        <name>Fe(3+)</name>
        <dbReference type="ChEBI" id="CHEBI:29034"/>
    </ligand>
</feature>
<comment type="function">
    <text evidence="8">Catalyzes the hydrolytic cleavage of the carbon-nitrogen bond in imidazolone-5-propanoate to yield N-formimidoyl-L-glutamate. It is the third step in the universal histidine degradation pathway.</text>
</comment>
<sequence>MSDLDAVVHDAAEVVVGPDSDATGTDVTIERHEDAAVAIVDGSVAAVGPTDEVTREYPPATAETTIDASGQSVIPGFVDSHTHSVFAGDRSDEFAARLRGADYQVILAEGGGILRTVRAVREASDDELVANLTAQLDAALEHGTTTVEVKSGYGLDRETELRLLAAIHRAGESHPVDVVPTFMGAHAVPEDEDAESYTDRVIDEQLPAVADQGIATFCDVFCEEDVFTPEQSRRILEAGMDHGLAPKIHAEEFAQTGGAQVAADVGAVSADHLLRATDEDAAALAEADVVATLLPAAAFSLDTEYADPTQFTEAGSTVALASDFNPNCHAQSMGFTVALACAKMKMTPEAALTAATRGGARALDAGDVGAGGGSGAAVRSEDAGTIRPGAPGDLLVLDAPSYVHVPYSFGVNRVATVLKGGERVHG</sequence>
<evidence type="ECO:0000256" key="1">
    <source>
        <dbReference type="ARBA" id="ARBA00012864"/>
    </source>
</evidence>
<feature type="binding site" evidence="8">
    <location>
        <position position="153"/>
    </location>
    <ligand>
        <name>N-formimidoyl-L-glutamate</name>
        <dbReference type="ChEBI" id="CHEBI:58928"/>
    </ligand>
</feature>
<feature type="binding site" evidence="8">
    <location>
        <position position="325"/>
    </location>
    <ligand>
        <name>N-formimidoyl-L-glutamate</name>
        <dbReference type="ChEBI" id="CHEBI:58928"/>
    </ligand>
</feature>
<proteinExistence type="inferred from homology"/>
<feature type="binding site" evidence="8">
    <location>
        <position position="83"/>
    </location>
    <ligand>
        <name>Fe(3+)</name>
        <dbReference type="ChEBI" id="CHEBI:29034"/>
    </ligand>
</feature>
<feature type="binding site" evidence="8">
    <location>
        <position position="323"/>
    </location>
    <ligand>
        <name>Zn(2+)</name>
        <dbReference type="ChEBI" id="CHEBI:29105"/>
    </ligand>
</feature>
<evidence type="ECO:0000259" key="10">
    <source>
        <dbReference type="Pfam" id="PF22039"/>
    </source>
</evidence>
<dbReference type="InterPro" id="IPR032466">
    <property type="entry name" value="Metal_Hydrolase"/>
</dbReference>
<dbReference type="GO" id="GO:0008270">
    <property type="term" value="F:zinc ion binding"/>
    <property type="evidence" value="ECO:0007669"/>
    <property type="project" value="UniProtKB-UniRule"/>
</dbReference>
<dbReference type="AlphaFoldDB" id="A0ABD5NJ89"/>
<dbReference type="Gene3D" id="3.20.20.140">
    <property type="entry name" value="Metal-dependent hydrolases"/>
    <property type="match status" value="1"/>
</dbReference>
<evidence type="ECO:0000256" key="4">
    <source>
        <dbReference type="ARBA" id="ARBA00022801"/>
    </source>
</evidence>
<evidence type="ECO:0000313" key="12">
    <source>
        <dbReference type="Proteomes" id="UP001595846"/>
    </source>
</evidence>
<dbReference type="GO" id="GO:0019556">
    <property type="term" value="P:L-histidine catabolic process to glutamate and formamide"/>
    <property type="evidence" value="ECO:0007669"/>
    <property type="project" value="UniProtKB-UniRule"/>
</dbReference>
<dbReference type="RefSeq" id="WP_256532056.1">
    <property type="nucleotide sequence ID" value="NZ_CP101824.1"/>
</dbReference>
<evidence type="ECO:0000256" key="6">
    <source>
        <dbReference type="ARBA" id="ARBA00022833"/>
    </source>
</evidence>
<evidence type="ECO:0000256" key="5">
    <source>
        <dbReference type="ARBA" id="ARBA00022808"/>
    </source>
</evidence>
<name>A0ABD5NJ89_9EURY</name>
<feature type="binding site" evidence="8">
    <location>
        <position position="249"/>
    </location>
    <ligand>
        <name>Zn(2+)</name>
        <dbReference type="ChEBI" id="CHEBI:29105"/>
    </ligand>
</feature>
<dbReference type="SUPFAM" id="SSF51338">
    <property type="entry name" value="Composite domain of metallo-dependent hydrolases"/>
    <property type="match status" value="1"/>
</dbReference>
<dbReference type="Pfam" id="PF22039">
    <property type="entry name" value="HUTI_composite_bact"/>
    <property type="match status" value="1"/>
</dbReference>
<dbReference type="CDD" id="cd01296">
    <property type="entry name" value="Imidazolone-5PH"/>
    <property type="match status" value="1"/>
</dbReference>
<feature type="binding site" evidence="8">
    <location>
        <position position="90"/>
    </location>
    <ligand>
        <name>4-imidazolone-5-propanoate</name>
        <dbReference type="ChEBI" id="CHEBI:77893"/>
    </ligand>
</feature>
<dbReference type="Pfam" id="PF07969">
    <property type="entry name" value="Amidohydro_3"/>
    <property type="match status" value="1"/>
</dbReference>
<evidence type="ECO:0000256" key="8">
    <source>
        <dbReference type="HAMAP-Rule" id="MF_00372"/>
    </source>
</evidence>
<dbReference type="NCBIfam" id="TIGR01224">
    <property type="entry name" value="hutI"/>
    <property type="match status" value="1"/>
</dbReference>
<comment type="pathway">
    <text evidence="8">Amino-acid degradation; L-histidine degradation into L-glutamate; N-formimidoyl-L-glutamate from L-histidine: step 3/3.</text>
</comment>
<keyword evidence="2 8" id="KW-0963">Cytoplasm</keyword>
<comment type="caution">
    <text evidence="11">The sequence shown here is derived from an EMBL/GenBank/DDBJ whole genome shotgun (WGS) entry which is preliminary data.</text>
</comment>
<feature type="binding site" evidence="8">
    <location>
        <position position="249"/>
    </location>
    <ligand>
        <name>Fe(3+)</name>
        <dbReference type="ChEBI" id="CHEBI:29034"/>
    </ligand>
</feature>
<dbReference type="InterPro" id="IPR005920">
    <property type="entry name" value="HutI"/>
</dbReference>
<evidence type="ECO:0000313" key="11">
    <source>
        <dbReference type="EMBL" id="MFC3957013.1"/>
    </source>
</evidence>
<keyword evidence="6 8" id="KW-0862">Zinc</keyword>
<keyword evidence="7 8" id="KW-0408">Iron</keyword>
<dbReference type="GO" id="GO:0005737">
    <property type="term" value="C:cytoplasm"/>
    <property type="evidence" value="ECO:0007669"/>
    <property type="project" value="UniProtKB-SubCell"/>
</dbReference>
<dbReference type="HAMAP" id="MF_00372">
    <property type="entry name" value="HutI"/>
    <property type="match status" value="1"/>
</dbReference>
<feature type="binding site" evidence="8">
    <location>
        <position position="153"/>
    </location>
    <ligand>
        <name>4-imidazolone-5-propanoate</name>
        <dbReference type="ChEBI" id="CHEBI:77893"/>
    </ligand>
</feature>
<dbReference type="InterPro" id="IPR011059">
    <property type="entry name" value="Metal-dep_hydrolase_composite"/>
</dbReference>
<gene>
    <name evidence="8 11" type="primary">hutI</name>
    <name evidence="11" type="ORF">ACFOUR_01315</name>
</gene>
<comment type="catalytic activity">
    <reaction evidence="8">
        <text>4-imidazolone-5-propanoate + H2O = N-formimidoyl-L-glutamate</text>
        <dbReference type="Rhea" id="RHEA:23660"/>
        <dbReference type="ChEBI" id="CHEBI:15377"/>
        <dbReference type="ChEBI" id="CHEBI:58928"/>
        <dbReference type="ChEBI" id="CHEBI:77893"/>
        <dbReference type="EC" id="3.5.2.7"/>
    </reaction>
</comment>
<keyword evidence="12" id="KW-1185">Reference proteome</keyword>
<evidence type="ECO:0000256" key="7">
    <source>
        <dbReference type="ARBA" id="ARBA00023004"/>
    </source>
</evidence>
<feature type="binding site" evidence="8">
    <location>
        <position position="83"/>
    </location>
    <ligand>
        <name>Zn(2+)</name>
        <dbReference type="ChEBI" id="CHEBI:29105"/>
    </ligand>
</feature>
<dbReference type="InterPro" id="IPR013108">
    <property type="entry name" value="Amidohydro_3"/>
</dbReference>
<keyword evidence="4 8" id="KW-0378">Hydrolase</keyword>
<comment type="cofactor">
    <cofactor evidence="8">
        <name>Zn(2+)</name>
        <dbReference type="ChEBI" id="CHEBI:29105"/>
    </cofactor>
    <cofactor evidence="8">
        <name>Fe(3+)</name>
        <dbReference type="ChEBI" id="CHEBI:29034"/>
    </cofactor>
    <text evidence="8">Binds 1 zinc or iron ion per subunit.</text>
</comment>
<comment type="subcellular location">
    <subcellularLocation>
        <location evidence="8">Cytoplasm</location>
    </subcellularLocation>
</comment>
<organism evidence="11 12">
    <name type="scientific">Halovivax cerinus</name>
    <dbReference type="NCBI Taxonomy" id="1487865"/>
    <lineage>
        <taxon>Archaea</taxon>
        <taxon>Methanobacteriati</taxon>
        <taxon>Methanobacteriota</taxon>
        <taxon>Stenosarchaea group</taxon>
        <taxon>Halobacteria</taxon>
        <taxon>Halobacteriales</taxon>
        <taxon>Natrialbaceae</taxon>
        <taxon>Halovivax</taxon>
    </lineage>
</organism>
<dbReference type="InterPro" id="IPR054418">
    <property type="entry name" value="MQNX/HUTI_composite_N"/>
</dbReference>
<feature type="domain" description="Amidohydrolase 3" evidence="9">
    <location>
        <begin position="116"/>
        <end position="424"/>
    </location>
</feature>
<dbReference type="PANTHER" id="PTHR42752:SF1">
    <property type="entry name" value="IMIDAZOLONEPROPIONASE-RELATED"/>
    <property type="match status" value="1"/>
</dbReference>
<feature type="domain" description="Aminodeoxyfutalosine deaminase/Imidazolonepropionase-like composite" evidence="10">
    <location>
        <begin position="35"/>
        <end position="59"/>
    </location>
</feature>
<dbReference type="GeneID" id="73904825"/>
<feature type="binding site" evidence="8">
    <location>
        <position position="186"/>
    </location>
    <ligand>
        <name>4-imidazolone-5-propanoate</name>
        <dbReference type="ChEBI" id="CHEBI:77893"/>
    </ligand>
</feature>
<protein>
    <recommendedName>
        <fullName evidence="1 8">Imidazolonepropionase</fullName>
        <ecNumber evidence="1 8">3.5.2.7</ecNumber>
    </recommendedName>
    <alternativeName>
        <fullName evidence="8">Imidazolone-5-propionate hydrolase</fullName>
    </alternativeName>
</protein>
<dbReference type="EC" id="3.5.2.7" evidence="1 8"/>
<feature type="binding site" evidence="8">
    <location>
        <position position="81"/>
    </location>
    <ligand>
        <name>Fe(3+)</name>
        <dbReference type="ChEBI" id="CHEBI:29034"/>
    </ligand>
</feature>
<dbReference type="Gene3D" id="2.30.40.10">
    <property type="entry name" value="Urease, subunit C, domain 1"/>
    <property type="match status" value="1"/>
</dbReference>
<dbReference type="PANTHER" id="PTHR42752">
    <property type="entry name" value="IMIDAZOLONEPROPIONASE"/>
    <property type="match status" value="1"/>
</dbReference>
<feature type="binding site" evidence="8">
    <location>
        <position position="81"/>
    </location>
    <ligand>
        <name>Zn(2+)</name>
        <dbReference type="ChEBI" id="CHEBI:29105"/>
    </ligand>
</feature>
<feature type="binding site" evidence="8">
    <location>
        <position position="252"/>
    </location>
    <ligand>
        <name>4-imidazolone-5-propanoate</name>
        <dbReference type="ChEBI" id="CHEBI:77893"/>
    </ligand>
</feature>
<evidence type="ECO:0000256" key="2">
    <source>
        <dbReference type="ARBA" id="ARBA00022490"/>
    </source>
</evidence>
<dbReference type="FunFam" id="3.20.20.140:FF:000007">
    <property type="entry name" value="Imidazolonepropionase"/>
    <property type="match status" value="1"/>
</dbReference>
<evidence type="ECO:0000259" key="9">
    <source>
        <dbReference type="Pfam" id="PF07969"/>
    </source>
</evidence>